<feature type="domain" description="Glutamate-ammonia ligase adenylyltransferase repeated" evidence="7">
    <location>
        <begin position="50"/>
        <end position="292"/>
    </location>
</feature>
<dbReference type="Gene3D" id="1.20.120.330">
    <property type="entry name" value="Nucleotidyltransferases domain 2"/>
    <property type="match status" value="2"/>
</dbReference>
<dbReference type="Gene3D" id="1.20.120.1510">
    <property type="match status" value="1"/>
</dbReference>
<dbReference type="GO" id="GO:0016874">
    <property type="term" value="F:ligase activity"/>
    <property type="evidence" value="ECO:0007669"/>
    <property type="project" value="UniProtKB-KW"/>
</dbReference>
<dbReference type="Pfam" id="PF03710">
    <property type="entry name" value="GlnE"/>
    <property type="match status" value="2"/>
</dbReference>
<keyword evidence="6" id="KW-0511">Multifunctional enzyme</keyword>
<keyword evidence="5" id="KW-0460">Magnesium</keyword>
<evidence type="ECO:0000256" key="5">
    <source>
        <dbReference type="ARBA" id="ARBA00022842"/>
    </source>
</evidence>
<dbReference type="PANTHER" id="PTHR30621">
    <property type="entry name" value="GLUTAMINE SYNTHETASE ADENYLYLTRANSFERASE"/>
    <property type="match status" value="1"/>
</dbReference>
<dbReference type="HAMAP" id="MF_00802">
    <property type="entry name" value="GlnE"/>
    <property type="match status" value="1"/>
</dbReference>
<keyword evidence="2 9" id="KW-0548">Nucleotidyltransferase</keyword>
<name>A0A126SXK4_9BACT</name>
<dbReference type="FunFam" id="1.20.120.330:FF:000005">
    <property type="entry name" value="Bifunctional glutamine synthetase adenylyltransferase/adenylyl-removing enzyme"/>
    <property type="match status" value="1"/>
</dbReference>
<dbReference type="SUPFAM" id="SSF81301">
    <property type="entry name" value="Nucleotidyltransferase"/>
    <property type="match status" value="2"/>
</dbReference>
<dbReference type="Pfam" id="PF08335">
    <property type="entry name" value="GlnD_UR_UTase"/>
    <property type="match status" value="1"/>
</dbReference>
<evidence type="ECO:0000256" key="2">
    <source>
        <dbReference type="ARBA" id="ARBA00022695"/>
    </source>
</evidence>
<evidence type="ECO:0000256" key="4">
    <source>
        <dbReference type="ARBA" id="ARBA00022840"/>
    </source>
</evidence>
<dbReference type="GO" id="GO:0008882">
    <property type="term" value="F:[glutamate-ammonia-ligase] adenylyltransferase activity"/>
    <property type="evidence" value="ECO:0007669"/>
    <property type="project" value="InterPro"/>
</dbReference>
<dbReference type="InterPro" id="IPR043519">
    <property type="entry name" value="NT_sf"/>
</dbReference>
<dbReference type="PANTHER" id="PTHR30621:SF0">
    <property type="entry name" value="BIFUNCTIONAL GLUTAMINE SYNTHETASE ADENYLYLTRANSFERASE_ADENYLYL-REMOVING ENZYME"/>
    <property type="match status" value="1"/>
</dbReference>
<feature type="domain" description="PII-uridylyltransferase/Glutamine-synthetase adenylyltransferase" evidence="8">
    <location>
        <begin position="314"/>
        <end position="453"/>
    </location>
</feature>
<keyword evidence="1 9" id="KW-0808">Transferase</keyword>
<protein>
    <submittedName>
        <fullName evidence="9">Glutamate-ammonia-ligase adenylyltransferase</fullName>
    </submittedName>
</protein>
<evidence type="ECO:0000256" key="3">
    <source>
        <dbReference type="ARBA" id="ARBA00022741"/>
    </source>
</evidence>
<evidence type="ECO:0000313" key="9">
    <source>
        <dbReference type="EMBL" id="AMK59041.1"/>
    </source>
</evidence>
<sequence length="954" mass="104644">MTDQPDPRVVTPANLPPLLHESAQRLLADVLQHPALAACSAQAGWLQAAPRVLATSDFVADLCLAQPQILAGLIDSGRLQAAEGEPAMRAVIRAALADLTDEADLRQALRRLRQREMLRIAWRDLAGWADLDETLTALSTLADACIDGALAYLYRWQVEQLGQPRDAQGQPVELVVLGMGKLGGNELNFSSDVDLMFAFEHAGVCDGPRALDNEEFFLRLARRLVGVLDEPDANGRVFRVDVRLRPFGSSGPLAVSFDAMEDYYQNHGRDWERYALIKARPVAGDIAAGERLLGRLRPFVFRRYLDFGAIDALRAMKALIVDQVRREGLDDHVKLGAGGIREVEFIGQVHQLIRGGREPDLRCRGIRQVLRLLGERGHLPQSAVDELLDAYTFLRRVENRLQMAQDRQTHQLPTDPLDRARLALAMDYPDWESCAAALDAWRDRVHRHFQSLLGDARDAAPAQPLWPDRLDQPDAAAELAALGYTDPAQALAHLTALHDGRAFRVASPTARQRLTALLPGLLRAAGGTTHPELTLGRLCTLLEAVATRSVYLAMLVEHPAAQEHLARLMGASAWITDWITTHPVVLDELLDARTLYQPQHAPDIERALDQALSGVAADDLETAMNALREHRHAAALHVAAAEIGGLLDPAEPPQALTELAEVLLRRALLLARAQLEQRHGRPCLATDTHREAPLLVIGYGRLGSAELGYESDLDLVFLHDGAGGNSDGPAPLANETWFARIVQRLTHILTARTPAGRLYEIDVRLRPSGNAGPLVTTLGGFEAYQLSEAWTWEHQALVRARPVAGDADLGAAFEAVRQRVLCQPRELPKLRQEIADMRARIRQEKPLPKDGFDLKLSPGGRVDVEFIAQYLVLAHAHAHPQLAVPRGSAQILALAESLRLLEAGVGRSLAKAFVELCAIERQQTLSGAGSVIEADRAAPLTQTVRDAWEQIFGA</sequence>
<proteinExistence type="inferred from homology"/>
<dbReference type="Gene3D" id="3.30.460.10">
    <property type="entry name" value="Beta Polymerase, domain 2"/>
    <property type="match status" value="2"/>
</dbReference>
<dbReference type="InterPro" id="IPR013546">
    <property type="entry name" value="PII_UdlTrfase/GS_AdlTrfase"/>
</dbReference>
<dbReference type="AlphaFoldDB" id="A0A126SXK4"/>
<keyword evidence="9" id="KW-0436">Ligase</keyword>
<keyword evidence="4" id="KW-0067">ATP-binding</keyword>
<feature type="domain" description="Glutamate-ammonia ligase adenylyltransferase repeated" evidence="7">
    <location>
        <begin position="563"/>
        <end position="815"/>
    </location>
</feature>
<evidence type="ECO:0000259" key="8">
    <source>
        <dbReference type="Pfam" id="PF08335"/>
    </source>
</evidence>
<dbReference type="SUPFAM" id="SSF81593">
    <property type="entry name" value="Nucleotidyltransferase substrate binding subunit/domain"/>
    <property type="match status" value="2"/>
</dbReference>
<dbReference type="InterPro" id="IPR005190">
    <property type="entry name" value="GlnE_rpt_dom"/>
</dbReference>
<dbReference type="GO" id="GO:0005524">
    <property type="term" value="F:ATP binding"/>
    <property type="evidence" value="ECO:0007669"/>
    <property type="project" value="UniProtKB-KW"/>
</dbReference>
<keyword evidence="3" id="KW-0547">Nucleotide-binding</keyword>
<evidence type="ECO:0000259" key="7">
    <source>
        <dbReference type="Pfam" id="PF03710"/>
    </source>
</evidence>
<evidence type="ECO:0000256" key="6">
    <source>
        <dbReference type="ARBA" id="ARBA00023268"/>
    </source>
</evidence>
<reference evidence="9" key="1">
    <citation type="journal article" date="2016" name="Appl. Environ. Microbiol.">
        <title>Functional Metagenomics of a Biostimulated Petroleum-Contaminated Soil Reveals an Extraordinary Diversity of Extradiol Dioxygenases.</title>
        <authorList>
            <person name="Terron-Gonzalez L."/>
            <person name="Martin-Cabello G."/>
            <person name="Ferrer M."/>
            <person name="Santero E."/>
        </authorList>
    </citation>
    <scope>NUCLEOTIDE SEQUENCE</scope>
</reference>
<dbReference type="NCBIfam" id="NF008292">
    <property type="entry name" value="PRK11072.1"/>
    <property type="match status" value="1"/>
</dbReference>
<organism evidence="9">
    <name type="scientific">uncultured bacterium UPO36</name>
    <dbReference type="NCBI Taxonomy" id="1776963"/>
    <lineage>
        <taxon>Bacteria</taxon>
        <taxon>environmental samples</taxon>
    </lineage>
</organism>
<dbReference type="GO" id="GO:0000820">
    <property type="term" value="P:regulation of glutamine family amino acid metabolic process"/>
    <property type="evidence" value="ECO:0007669"/>
    <property type="project" value="TreeGrafter"/>
</dbReference>
<dbReference type="CDD" id="cd05401">
    <property type="entry name" value="NT_GlnE_GlnD_like"/>
    <property type="match status" value="2"/>
</dbReference>
<evidence type="ECO:0000256" key="1">
    <source>
        <dbReference type="ARBA" id="ARBA00022679"/>
    </source>
</evidence>
<dbReference type="GO" id="GO:0005829">
    <property type="term" value="C:cytosol"/>
    <property type="evidence" value="ECO:0007669"/>
    <property type="project" value="TreeGrafter"/>
</dbReference>
<dbReference type="FunFam" id="3.30.460.10:FF:000009">
    <property type="entry name" value="Bifunctional glutamine synthetase adenylyltransferase/adenylyl-removing enzyme"/>
    <property type="match status" value="2"/>
</dbReference>
<dbReference type="EMBL" id="KU144966">
    <property type="protein sequence ID" value="AMK59041.1"/>
    <property type="molecule type" value="Genomic_DNA"/>
</dbReference>
<dbReference type="InterPro" id="IPR023057">
    <property type="entry name" value="GlnE"/>
</dbReference>
<accession>A0A126SXK4</accession>